<dbReference type="Proteomes" id="UP000243579">
    <property type="component" value="Unassembled WGS sequence"/>
</dbReference>
<evidence type="ECO:0000256" key="1">
    <source>
        <dbReference type="ARBA" id="ARBA00022658"/>
    </source>
</evidence>
<evidence type="ECO:0000313" key="6">
    <source>
        <dbReference type="Proteomes" id="UP000243579"/>
    </source>
</evidence>
<dbReference type="SUPFAM" id="SSF48366">
    <property type="entry name" value="Ras GEF"/>
    <property type="match status" value="1"/>
</dbReference>
<evidence type="ECO:0008006" key="7">
    <source>
        <dbReference type="Google" id="ProtNLM"/>
    </source>
</evidence>
<dbReference type="PROSITE" id="PS50009">
    <property type="entry name" value="RASGEF_CAT"/>
    <property type="match status" value="1"/>
</dbReference>
<dbReference type="OrthoDB" id="546434at2759"/>
<dbReference type="InterPro" id="IPR023578">
    <property type="entry name" value="Ras_GEF_dom_sf"/>
</dbReference>
<feature type="domain" description="PH" evidence="3">
    <location>
        <begin position="4"/>
        <end position="112"/>
    </location>
</feature>
<dbReference type="SUPFAM" id="SSF50729">
    <property type="entry name" value="PH domain-like"/>
    <property type="match status" value="1"/>
</dbReference>
<evidence type="ECO:0000313" key="5">
    <source>
        <dbReference type="EMBL" id="OQR83336.1"/>
    </source>
</evidence>
<dbReference type="PROSITE" id="PS50003">
    <property type="entry name" value="PH_DOMAIN"/>
    <property type="match status" value="1"/>
</dbReference>
<evidence type="ECO:0000259" key="3">
    <source>
        <dbReference type="PROSITE" id="PS50003"/>
    </source>
</evidence>
<dbReference type="GO" id="GO:0005085">
    <property type="term" value="F:guanyl-nucleotide exchange factor activity"/>
    <property type="evidence" value="ECO:0007669"/>
    <property type="project" value="UniProtKB-KW"/>
</dbReference>
<dbReference type="AlphaFoldDB" id="A0A1V9YCB9"/>
<gene>
    <name evidence="5" type="ORF">ACHHYP_14818</name>
</gene>
<dbReference type="InterPro" id="IPR008937">
    <property type="entry name" value="Ras-like_GEF"/>
</dbReference>
<dbReference type="PANTHER" id="PTHR23113:SF99">
    <property type="entry name" value="RASGEF DOMAIN-CONTAINING PROTEIN"/>
    <property type="match status" value="1"/>
</dbReference>
<dbReference type="STRING" id="1202772.A0A1V9YCB9"/>
<keyword evidence="1 2" id="KW-0344">Guanine-nucleotide releasing factor</keyword>
<protein>
    <recommendedName>
        <fullName evidence="7">Ras-GEF domain-containing protein</fullName>
    </recommendedName>
</protein>
<organism evidence="5 6">
    <name type="scientific">Achlya hypogyna</name>
    <name type="common">Oomycete</name>
    <name type="synonym">Protoachlya hypogyna</name>
    <dbReference type="NCBI Taxonomy" id="1202772"/>
    <lineage>
        <taxon>Eukaryota</taxon>
        <taxon>Sar</taxon>
        <taxon>Stramenopiles</taxon>
        <taxon>Oomycota</taxon>
        <taxon>Saprolegniomycetes</taxon>
        <taxon>Saprolegniales</taxon>
        <taxon>Achlyaceae</taxon>
        <taxon>Achlya</taxon>
    </lineage>
</organism>
<evidence type="ECO:0000259" key="4">
    <source>
        <dbReference type="PROSITE" id="PS50009"/>
    </source>
</evidence>
<reference evidence="5 6" key="1">
    <citation type="journal article" date="2014" name="Genome Biol. Evol.">
        <title>The secreted proteins of Achlya hypogyna and Thraustotheca clavata identify the ancestral oomycete secretome and reveal gene acquisitions by horizontal gene transfer.</title>
        <authorList>
            <person name="Misner I."/>
            <person name="Blouin N."/>
            <person name="Leonard G."/>
            <person name="Richards T.A."/>
            <person name="Lane C.E."/>
        </authorList>
    </citation>
    <scope>NUCLEOTIDE SEQUENCE [LARGE SCALE GENOMIC DNA]</scope>
    <source>
        <strain evidence="5 6">ATCC 48635</strain>
    </source>
</reference>
<dbReference type="InterPro" id="IPR001895">
    <property type="entry name" value="RASGEF_cat_dom"/>
</dbReference>
<comment type="caution">
    <text evidence="5">The sequence shown here is derived from an EMBL/GenBank/DDBJ whole genome shotgun (WGS) entry which is preliminary data.</text>
</comment>
<proteinExistence type="predicted"/>
<accession>A0A1V9YCB9</accession>
<dbReference type="EMBL" id="JNBR01002226">
    <property type="protein sequence ID" value="OQR83336.1"/>
    <property type="molecule type" value="Genomic_DNA"/>
</dbReference>
<feature type="domain" description="Ras-GEF" evidence="4">
    <location>
        <begin position="369"/>
        <end position="597"/>
    </location>
</feature>
<evidence type="ECO:0000256" key="2">
    <source>
        <dbReference type="PROSITE-ProRule" id="PRU00168"/>
    </source>
</evidence>
<dbReference type="Gene3D" id="1.10.840.10">
    <property type="entry name" value="Ras guanine-nucleotide exchange factors catalytic domain"/>
    <property type="match status" value="1"/>
</dbReference>
<dbReference type="InterPro" id="IPR001849">
    <property type="entry name" value="PH_domain"/>
</dbReference>
<dbReference type="SMART" id="SM00147">
    <property type="entry name" value="RasGEF"/>
    <property type="match status" value="1"/>
</dbReference>
<dbReference type="PANTHER" id="PTHR23113">
    <property type="entry name" value="GUANINE NUCLEOTIDE EXCHANGE FACTOR"/>
    <property type="match status" value="1"/>
</dbReference>
<dbReference type="Pfam" id="PF00617">
    <property type="entry name" value="RasGEF"/>
    <property type="match status" value="1"/>
</dbReference>
<sequence length="830" mass="90710">MATTEVKRGHLGVRGKWMVSSFADCMGLTYCDQWRDRDVVLATTGEFLVYRKGTSTLKMKIHLWDPDVKITFHADDALLALKTRCSERDLVFDCKSTKERDGWLTAIYGVQAKTPAAAHVDEDSDSDSDENFQIYADETETLAAFQHVRQSIVCALGMEEDVVDLCDPEPPTDTEHAKHWHALAAFIEHVESGGRSVLLHWEQLSALPIGLTMATLLTTIGERNKQTATATAVTPGSRPRKTSSSQKTLVTAFVRDLLFHSLYGARLGAPGSDELAANVRLIDKYFPHCRLRRFSNLDDSDVPVVVAAAHVEAPPPTVSVRLANQRGTRHIIVASDKAVSTESRRQRVEGSPLGALQTLRAVLRAFDMTPEAFAHQCTLYHRAQLGNLPVWTFLGPATPAQRALTNHFNKLTAYLVWSVVAEEGPGDRAHVIEAITSIAVAAHGCSNFHLVMACIGCLGDAPLMQSRLPLTWKRVRAKSKAQLFELRSLCDHNGGFDTLRKKQHLLSGSAATLPFLGVVGAALERLRATPLLANGKIDVDKLERQYDALKVVENALNHQYVWEADASAKAFLEKLPVHAAFIVPTGLHQRSLQLQAWETMPFRVPSFGDTPGRRGSKAAEGSRVLPYTHACALLRTVASAGDRIRLFVELLVLSDKTPVAKIVRGLWADVHESLFTTTTDATCSILRKGLAAVVDASRTHCGSECTELAANEATVDVLLYESVVRSVVPPVATGLIAKLQAECASAEQTDAPGHHLDAPTSPVHALEQLTAAGDPLEPALRHIVQQMRHPKALHMFVAKIIEPKKLRDELRATLTVYASCLTSQGVATIS</sequence>
<keyword evidence="6" id="KW-1185">Reference proteome</keyword>
<dbReference type="InterPro" id="IPR036964">
    <property type="entry name" value="RASGEF_cat_dom_sf"/>
</dbReference>
<dbReference type="GO" id="GO:0007264">
    <property type="term" value="P:small GTPase-mediated signal transduction"/>
    <property type="evidence" value="ECO:0007669"/>
    <property type="project" value="InterPro"/>
</dbReference>
<name>A0A1V9YCB9_ACHHY</name>